<evidence type="ECO:0000313" key="5">
    <source>
        <dbReference type="EMBL" id="KKK57445.1"/>
    </source>
</evidence>
<dbReference type="GO" id="GO:0022857">
    <property type="term" value="F:transmembrane transporter activity"/>
    <property type="evidence" value="ECO:0007669"/>
    <property type="project" value="InterPro"/>
</dbReference>
<keyword evidence="1" id="KW-0813">Transport</keyword>
<proteinExistence type="predicted"/>
<dbReference type="InterPro" id="IPR058792">
    <property type="entry name" value="Beta-barrel_RND_2"/>
</dbReference>
<dbReference type="InterPro" id="IPR051909">
    <property type="entry name" value="MFP_Cation_Efflux"/>
</dbReference>
<evidence type="ECO:0000259" key="4">
    <source>
        <dbReference type="Pfam" id="PF25975"/>
    </source>
</evidence>
<dbReference type="PANTHER" id="PTHR30097">
    <property type="entry name" value="CATION EFFLUX SYSTEM PROTEIN CUSB"/>
    <property type="match status" value="1"/>
</dbReference>
<gene>
    <name evidence="5" type="ORF">LCGC14_3054390</name>
</gene>
<organism evidence="5">
    <name type="scientific">marine sediment metagenome</name>
    <dbReference type="NCBI Taxonomy" id="412755"/>
    <lineage>
        <taxon>unclassified sequences</taxon>
        <taxon>metagenomes</taxon>
        <taxon>ecological metagenomes</taxon>
    </lineage>
</organism>
<comment type="caution">
    <text evidence="5">The sequence shown here is derived from an EMBL/GenBank/DDBJ whole genome shotgun (WGS) entry which is preliminary data.</text>
</comment>
<dbReference type="GO" id="GO:0015679">
    <property type="term" value="P:plasma membrane copper ion transport"/>
    <property type="evidence" value="ECO:0007669"/>
    <property type="project" value="TreeGrafter"/>
</dbReference>
<feature type="domain" description="CzcB-like C-terminal circularly permuted SH3-like" evidence="4">
    <location>
        <begin position="65"/>
        <end position="126"/>
    </location>
</feature>
<feature type="domain" description="DUF3347" evidence="2">
    <location>
        <begin position="166"/>
        <end position="250"/>
    </location>
</feature>
<evidence type="ECO:0008006" key="6">
    <source>
        <dbReference type="Google" id="ProtNLM"/>
    </source>
</evidence>
<feature type="non-terminal residue" evidence="5">
    <location>
        <position position="1"/>
    </location>
</feature>
<evidence type="ECO:0000259" key="3">
    <source>
        <dbReference type="Pfam" id="PF25954"/>
    </source>
</evidence>
<sequence length="272" mass="29863">AIIANSYSNKNFKAQISFIEPMLDTQSRTVRVRATLNNPEGLLKPGMFVTGNVSQKDGSSSAGLIIPASAVLWTGERSLVYVKTDKNTPLFEMREVTLGNRSGENYNIASGLTAGEEVVTNGTFTIDAAAQLQDKKSMMNQVGEASAMKGMPMELSKNFQLDFQLILPDYMVLKEAFVSSNDAQISAVAKKMVTAMKKINIASLKNMVQSHVNTIIKTLQDIETENKLEEQRKAFAILNENFVPITKALKGLSQEIYIQKCPMAADNKGALW</sequence>
<dbReference type="PANTHER" id="PTHR30097:SF4">
    <property type="entry name" value="SLR6042 PROTEIN"/>
    <property type="match status" value="1"/>
</dbReference>
<name>A0A0F8X916_9ZZZZ</name>
<dbReference type="InterPro" id="IPR006143">
    <property type="entry name" value="RND_pump_MFP"/>
</dbReference>
<dbReference type="Pfam" id="PF25954">
    <property type="entry name" value="Beta-barrel_RND_2"/>
    <property type="match status" value="1"/>
</dbReference>
<dbReference type="NCBIfam" id="TIGR01730">
    <property type="entry name" value="RND_mfp"/>
    <property type="match status" value="1"/>
</dbReference>
<protein>
    <recommendedName>
        <fullName evidence="6">RND efflux pump membrane fusion protein barrel-sandwich domain-containing protein</fullName>
    </recommendedName>
</protein>
<feature type="domain" description="CusB-like beta-barrel" evidence="3">
    <location>
        <begin position="5"/>
        <end position="55"/>
    </location>
</feature>
<dbReference type="EMBL" id="LAZR01064475">
    <property type="protein sequence ID" value="KKK57445.1"/>
    <property type="molecule type" value="Genomic_DNA"/>
</dbReference>
<reference evidence="5" key="1">
    <citation type="journal article" date="2015" name="Nature">
        <title>Complex archaea that bridge the gap between prokaryotes and eukaryotes.</title>
        <authorList>
            <person name="Spang A."/>
            <person name="Saw J.H."/>
            <person name="Jorgensen S.L."/>
            <person name="Zaremba-Niedzwiedzka K."/>
            <person name="Martijn J."/>
            <person name="Lind A.E."/>
            <person name="van Eijk R."/>
            <person name="Schleper C."/>
            <person name="Guy L."/>
            <person name="Ettema T.J."/>
        </authorList>
    </citation>
    <scope>NUCLEOTIDE SEQUENCE</scope>
</reference>
<dbReference type="InterPro" id="IPR058649">
    <property type="entry name" value="CzcB_C"/>
</dbReference>
<dbReference type="AlphaFoldDB" id="A0A0F8X916"/>
<dbReference type="Gene3D" id="2.40.30.170">
    <property type="match status" value="1"/>
</dbReference>
<dbReference type="Pfam" id="PF11827">
    <property type="entry name" value="DUF3347"/>
    <property type="match status" value="1"/>
</dbReference>
<dbReference type="SUPFAM" id="SSF111369">
    <property type="entry name" value="HlyD-like secretion proteins"/>
    <property type="match status" value="1"/>
</dbReference>
<dbReference type="Gene3D" id="2.40.420.20">
    <property type="match status" value="1"/>
</dbReference>
<dbReference type="GO" id="GO:0016020">
    <property type="term" value="C:membrane"/>
    <property type="evidence" value="ECO:0007669"/>
    <property type="project" value="InterPro"/>
</dbReference>
<dbReference type="GO" id="GO:0060003">
    <property type="term" value="P:copper ion export"/>
    <property type="evidence" value="ECO:0007669"/>
    <property type="project" value="TreeGrafter"/>
</dbReference>
<evidence type="ECO:0000256" key="1">
    <source>
        <dbReference type="ARBA" id="ARBA00022448"/>
    </source>
</evidence>
<accession>A0A0F8X916</accession>
<dbReference type="Pfam" id="PF25975">
    <property type="entry name" value="CzcB_C"/>
    <property type="match status" value="1"/>
</dbReference>
<evidence type="ECO:0000259" key="2">
    <source>
        <dbReference type="Pfam" id="PF11827"/>
    </source>
</evidence>
<dbReference type="InterPro" id="IPR021782">
    <property type="entry name" value="DUF3347"/>
</dbReference>
<dbReference type="GO" id="GO:0030313">
    <property type="term" value="C:cell envelope"/>
    <property type="evidence" value="ECO:0007669"/>
    <property type="project" value="TreeGrafter"/>
</dbReference>